<dbReference type="EMBL" id="UINC01024140">
    <property type="protein sequence ID" value="SVA97209.1"/>
    <property type="molecule type" value="Genomic_DNA"/>
</dbReference>
<reference evidence="1" key="1">
    <citation type="submission" date="2018-05" db="EMBL/GenBank/DDBJ databases">
        <authorList>
            <person name="Lanie J.A."/>
            <person name="Ng W.-L."/>
            <person name="Kazmierczak K.M."/>
            <person name="Andrzejewski T.M."/>
            <person name="Davidsen T.M."/>
            <person name="Wayne K.J."/>
            <person name="Tettelin H."/>
            <person name="Glass J.I."/>
            <person name="Rusch D."/>
            <person name="Podicherti R."/>
            <person name="Tsui H.-C.T."/>
            <person name="Winkler M.E."/>
        </authorList>
    </citation>
    <scope>NUCLEOTIDE SEQUENCE</scope>
</reference>
<organism evidence="1">
    <name type="scientific">marine metagenome</name>
    <dbReference type="NCBI Taxonomy" id="408172"/>
    <lineage>
        <taxon>unclassified sequences</taxon>
        <taxon>metagenomes</taxon>
        <taxon>ecological metagenomes</taxon>
    </lineage>
</organism>
<proteinExistence type="predicted"/>
<name>A0A382A752_9ZZZZ</name>
<sequence length="297" mass="32518">MSHIEFALLSASVQSLSQNPSPMVESARPHLRIDPPVADGNREALTVGTLFVPGNFGGSEFVPIVVQFHGAFWLGEHYVSTLIPEAVLVSVQLGSGSRVYNDVFENPMVFTTMIKEVNQALAWITDGYSRGGRIFLSSFSAGYGATRAILRNPEHYDRVDGILLADGLHASYVDGSSPPRLGEVAPEVISEDLDVFVRFARDAASGQKRMWVTHSEVFPGTYASTTETADYLLGQLDLSRTAVLVEGPNGMQQLSKVQQNGFYLDGFAGNSAPDHLDHSFALGEWLLRARSWLRSRR</sequence>
<dbReference type="SUPFAM" id="SSF53474">
    <property type="entry name" value="alpha/beta-Hydrolases"/>
    <property type="match status" value="1"/>
</dbReference>
<dbReference type="InterPro" id="IPR029058">
    <property type="entry name" value="AB_hydrolase_fold"/>
</dbReference>
<accession>A0A382A752</accession>
<dbReference type="AlphaFoldDB" id="A0A382A752"/>
<protein>
    <submittedName>
        <fullName evidence="1">Uncharacterized protein</fullName>
    </submittedName>
</protein>
<gene>
    <name evidence="1" type="ORF">METZ01_LOCUS150063</name>
</gene>
<evidence type="ECO:0000313" key="1">
    <source>
        <dbReference type="EMBL" id="SVA97209.1"/>
    </source>
</evidence>